<reference evidence="3" key="2">
    <citation type="submission" date="2021-01" db="EMBL/GenBank/DDBJ databases">
        <authorList>
            <person name="Mieszkin S."/>
            <person name="Pouder E."/>
            <person name="Alain K."/>
        </authorList>
    </citation>
    <scope>NUCLEOTIDE SEQUENCE</scope>
    <source>
        <strain evidence="3">HW T2.11</strain>
    </source>
</reference>
<dbReference type="Proteomes" id="UP000708298">
    <property type="component" value="Unassembled WGS sequence"/>
</dbReference>
<dbReference type="SUPFAM" id="SSF53756">
    <property type="entry name" value="UDP-Glycosyltransferase/glycogen phosphorylase"/>
    <property type="match status" value="1"/>
</dbReference>
<keyword evidence="2" id="KW-0808">Transferase</keyword>
<accession>A0A963YPP2</accession>
<dbReference type="Gene3D" id="3.40.50.2000">
    <property type="entry name" value="Glycogen Phosphorylase B"/>
    <property type="match status" value="2"/>
</dbReference>
<dbReference type="RefSeq" id="WP_227319957.1">
    <property type="nucleotide sequence ID" value="NZ_JAESVB010000001.1"/>
</dbReference>
<dbReference type="CDD" id="cd03789">
    <property type="entry name" value="GT9_LPS_heptosyltransferase"/>
    <property type="match status" value="1"/>
</dbReference>
<dbReference type="AlphaFoldDB" id="A0A963YPP2"/>
<gene>
    <name evidence="3" type="ORF">ASILVAE211_03895</name>
</gene>
<name>A0A963YPP2_9PROT</name>
<keyword evidence="1" id="KW-0328">Glycosyltransferase</keyword>
<organism evidence="3 4">
    <name type="scientific">Acidisoma silvae</name>
    <dbReference type="NCBI Taxonomy" id="2802396"/>
    <lineage>
        <taxon>Bacteria</taxon>
        <taxon>Pseudomonadati</taxon>
        <taxon>Pseudomonadota</taxon>
        <taxon>Alphaproteobacteria</taxon>
        <taxon>Acetobacterales</taxon>
        <taxon>Acidocellaceae</taxon>
        <taxon>Acidisoma</taxon>
    </lineage>
</organism>
<sequence length="329" mass="34836">MFKIGLQGGSYASPSPSARINGRRPRILFITATRIGDAVISTGILKHLLRQNPRALFTVACGPVAAGVFQAMPQLERLILMPKQKMDGHWFKLWGQTLGTRWDQVIDLRGSGTAFFLLARQRRILKGGRRPGLRLAQLAQSMDLSPPPLPIAWYSEADRARARALLPDGTPYIGLGPTANWSGKVWPPAQFVTLFHRLRAEGLTDARPVIFAGPGPTEAALAKPVLDALPDAIDLTGRLTLPEAAACLARTALFVGNDSGLMHLAAAAGAPTLGLFGPSPVDEYAPSGRRTAAVVAPGPAGKAPMDALTVEAALAAAMALLKDEGRIAA</sequence>
<protein>
    <submittedName>
        <fullName evidence="3">Glycosyltransferase family 9 protein</fullName>
    </submittedName>
</protein>
<dbReference type="Pfam" id="PF01075">
    <property type="entry name" value="Glyco_transf_9"/>
    <property type="match status" value="1"/>
</dbReference>
<dbReference type="EMBL" id="JAESVB010000001">
    <property type="protein sequence ID" value="MCB8874314.1"/>
    <property type="molecule type" value="Genomic_DNA"/>
</dbReference>
<dbReference type="GO" id="GO:0005829">
    <property type="term" value="C:cytosol"/>
    <property type="evidence" value="ECO:0007669"/>
    <property type="project" value="TreeGrafter"/>
</dbReference>
<dbReference type="PANTHER" id="PTHR30160">
    <property type="entry name" value="TETRAACYLDISACCHARIDE 4'-KINASE-RELATED"/>
    <property type="match status" value="1"/>
</dbReference>
<evidence type="ECO:0000256" key="2">
    <source>
        <dbReference type="ARBA" id="ARBA00022679"/>
    </source>
</evidence>
<evidence type="ECO:0000256" key="1">
    <source>
        <dbReference type="ARBA" id="ARBA00022676"/>
    </source>
</evidence>
<dbReference type="PANTHER" id="PTHR30160:SF1">
    <property type="entry name" value="LIPOPOLYSACCHARIDE 1,2-N-ACETYLGLUCOSAMINETRANSFERASE-RELATED"/>
    <property type="match status" value="1"/>
</dbReference>
<evidence type="ECO:0000313" key="4">
    <source>
        <dbReference type="Proteomes" id="UP000708298"/>
    </source>
</evidence>
<proteinExistence type="predicted"/>
<reference evidence="3" key="1">
    <citation type="journal article" date="2021" name="Microorganisms">
        <title>Acidisoma silvae sp. nov. and Acidisomacellulosilytica sp. nov., Two Acidophilic Bacteria Isolated from Decaying Wood, Hydrolyzing Cellulose and Producing Poly-3-hydroxybutyrate.</title>
        <authorList>
            <person name="Mieszkin S."/>
            <person name="Pouder E."/>
            <person name="Uroz S."/>
            <person name="Simon-Colin C."/>
            <person name="Alain K."/>
        </authorList>
    </citation>
    <scope>NUCLEOTIDE SEQUENCE</scope>
    <source>
        <strain evidence="3">HW T2.11</strain>
    </source>
</reference>
<comment type="caution">
    <text evidence="3">The sequence shown here is derived from an EMBL/GenBank/DDBJ whole genome shotgun (WGS) entry which is preliminary data.</text>
</comment>
<dbReference type="GO" id="GO:0008713">
    <property type="term" value="F:ADP-heptose-lipopolysaccharide heptosyltransferase activity"/>
    <property type="evidence" value="ECO:0007669"/>
    <property type="project" value="TreeGrafter"/>
</dbReference>
<evidence type="ECO:0000313" key="3">
    <source>
        <dbReference type="EMBL" id="MCB8874314.1"/>
    </source>
</evidence>
<keyword evidence="4" id="KW-1185">Reference proteome</keyword>
<dbReference type="InterPro" id="IPR051199">
    <property type="entry name" value="LPS_LOS_Heptosyltrfase"/>
</dbReference>
<dbReference type="GO" id="GO:0009244">
    <property type="term" value="P:lipopolysaccharide core region biosynthetic process"/>
    <property type="evidence" value="ECO:0007669"/>
    <property type="project" value="TreeGrafter"/>
</dbReference>
<dbReference type="InterPro" id="IPR002201">
    <property type="entry name" value="Glyco_trans_9"/>
</dbReference>